<feature type="compositionally biased region" description="Acidic residues" evidence="25">
    <location>
        <begin position="104"/>
        <end position="142"/>
    </location>
</feature>
<dbReference type="InterPro" id="IPR036443">
    <property type="entry name" value="Znf_RanBP2_sf"/>
</dbReference>
<feature type="compositionally biased region" description="Polar residues" evidence="25">
    <location>
        <begin position="379"/>
        <end position="394"/>
    </location>
</feature>
<keyword evidence="7" id="KW-0677">Repeat</keyword>
<evidence type="ECO:0000256" key="12">
    <source>
        <dbReference type="ARBA" id="ARBA00022980"/>
    </source>
</evidence>
<name>A0A0E9NLB6_SAICN</name>
<feature type="compositionally biased region" description="Basic and acidic residues" evidence="25">
    <location>
        <begin position="531"/>
        <end position="551"/>
    </location>
</feature>
<dbReference type="SMART" id="SM00547">
    <property type="entry name" value="ZnF_RBZ"/>
    <property type="match status" value="2"/>
</dbReference>
<evidence type="ECO:0000313" key="28">
    <source>
        <dbReference type="Proteomes" id="UP000033140"/>
    </source>
</evidence>
<feature type="compositionally biased region" description="Polar residues" evidence="25">
    <location>
        <begin position="144"/>
        <end position="169"/>
    </location>
</feature>
<keyword evidence="9" id="KW-0509">mRNA transport</keyword>
<dbReference type="GO" id="GO:0034398">
    <property type="term" value="P:telomere tethering at nuclear periphery"/>
    <property type="evidence" value="ECO:0007669"/>
    <property type="project" value="TreeGrafter"/>
</dbReference>
<dbReference type="GO" id="GO:0008298">
    <property type="term" value="P:intracellular mRNA localization"/>
    <property type="evidence" value="ECO:0007669"/>
    <property type="project" value="TreeGrafter"/>
</dbReference>
<dbReference type="InterPro" id="IPR001876">
    <property type="entry name" value="Znf_RanBP2"/>
</dbReference>
<evidence type="ECO:0000256" key="19">
    <source>
        <dbReference type="ARBA" id="ARBA00060842"/>
    </source>
</evidence>
<evidence type="ECO:0000259" key="26">
    <source>
        <dbReference type="PROSITE" id="PS50199"/>
    </source>
</evidence>
<evidence type="ECO:0000313" key="27">
    <source>
        <dbReference type="EMBL" id="GAO50593.1"/>
    </source>
</evidence>
<feature type="domain" description="RanBP2-type" evidence="26">
    <location>
        <begin position="770"/>
        <end position="799"/>
    </location>
</feature>
<accession>A0A0E9NLB6</accession>
<evidence type="ECO:0000256" key="18">
    <source>
        <dbReference type="ARBA" id="ARBA00023274"/>
    </source>
</evidence>
<dbReference type="InterPro" id="IPR047988">
    <property type="entry name" value="Ribosomal_uS7m_fungi"/>
</dbReference>
<reference evidence="27 28" key="1">
    <citation type="journal article" date="2011" name="J. Gen. Appl. Microbiol.">
        <title>Draft genome sequencing of the enigmatic yeast Saitoella complicata.</title>
        <authorList>
            <person name="Nishida H."/>
            <person name="Hamamoto M."/>
            <person name="Sugiyama J."/>
        </authorList>
    </citation>
    <scope>NUCLEOTIDE SEQUENCE [LARGE SCALE GENOMIC DNA]</scope>
    <source>
        <strain evidence="27 28">NRRL Y-17804</strain>
    </source>
</reference>
<evidence type="ECO:0000256" key="4">
    <source>
        <dbReference type="ARBA" id="ARBA00007151"/>
    </source>
</evidence>
<reference evidence="27 28" key="3">
    <citation type="journal article" date="2015" name="Genome Announc.">
        <title>Draft Genome Sequence of the Archiascomycetous Yeast Saitoella complicata.</title>
        <authorList>
            <person name="Yamauchi K."/>
            <person name="Kondo S."/>
            <person name="Hamamoto M."/>
            <person name="Takahashi Y."/>
            <person name="Ogura Y."/>
            <person name="Hayashi T."/>
            <person name="Nishida H."/>
        </authorList>
    </citation>
    <scope>NUCLEOTIDE SEQUENCE [LARGE SCALE GENOMIC DNA]</scope>
    <source>
        <strain evidence="27 28">NRRL Y-17804</strain>
    </source>
</reference>
<dbReference type="Pfam" id="PF00641">
    <property type="entry name" value="Zn_ribbon_RanBP"/>
    <property type="match status" value="1"/>
</dbReference>
<evidence type="ECO:0000256" key="11">
    <source>
        <dbReference type="ARBA" id="ARBA00022927"/>
    </source>
</evidence>
<dbReference type="SUPFAM" id="SSF47973">
    <property type="entry name" value="Ribosomal protein S7"/>
    <property type="match status" value="1"/>
</dbReference>
<comment type="subcellular location">
    <subcellularLocation>
        <location evidence="2">Nucleus membrane</location>
    </subcellularLocation>
    <subcellularLocation>
        <location evidence="3">Nucleus</location>
        <location evidence="3">Nuclear pore complex</location>
    </subcellularLocation>
</comment>
<dbReference type="AlphaFoldDB" id="A0A0E9NLB6"/>
<keyword evidence="10" id="KW-0862">Zinc</keyword>
<evidence type="ECO:0000256" key="9">
    <source>
        <dbReference type="ARBA" id="ARBA00022816"/>
    </source>
</evidence>
<dbReference type="PANTHER" id="PTHR28284">
    <property type="entry name" value="NUCLEOPORIN NUP60"/>
    <property type="match status" value="1"/>
</dbReference>
<feature type="compositionally biased region" description="Basic and acidic residues" evidence="25">
    <location>
        <begin position="338"/>
        <end position="348"/>
    </location>
</feature>
<keyword evidence="11" id="KW-0653">Protein transport</keyword>
<dbReference type="GO" id="GO:0003735">
    <property type="term" value="F:structural constituent of ribosome"/>
    <property type="evidence" value="ECO:0007669"/>
    <property type="project" value="InterPro"/>
</dbReference>
<dbReference type="GO" id="GO:0003677">
    <property type="term" value="F:DNA binding"/>
    <property type="evidence" value="ECO:0007669"/>
    <property type="project" value="UniProtKB-KW"/>
</dbReference>
<evidence type="ECO:0000256" key="21">
    <source>
        <dbReference type="ARBA" id="ARBA00078197"/>
    </source>
</evidence>
<evidence type="ECO:0000256" key="1">
    <source>
        <dbReference type="ARBA" id="ARBA00001947"/>
    </source>
</evidence>
<evidence type="ECO:0000256" key="23">
    <source>
        <dbReference type="PROSITE-ProRule" id="PRU00322"/>
    </source>
</evidence>
<comment type="cofactor">
    <cofactor evidence="1">
        <name>Zn(2+)</name>
        <dbReference type="ChEBI" id="CHEBI:29105"/>
    </cofactor>
</comment>
<evidence type="ECO:0000256" key="24">
    <source>
        <dbReference type="RuleBase" id="RU003619"/>
    </source>
</evidence>
<evidence type="ECO:0000256" key="20">
    <source>
        <dbReference type="ARBA" id="ARBA00068609"/>
    </source>
</evidence>
<evidence type="ECO:0000256" key="13">
    <source>
        <dbReference type="ARBA" id="ARBA00023010"/>
    </source>
</evidence>
<dbReference type="GO" id="GO:0006607">
    <property type="term" value="P:NLS-bearing protein import into nucleus"/>
    <property type="evidence" value="ECO:0007669"/>
    <property type="project" value="TreeGrafter"/>
</dbReference>
<dbReference type="InterPro" id="IPR023798">
    <property type="entry name" value="Ribosomal_uS7_dom"/>
</dbReference>
<dbReference type="PANTHER" id="PTHR28284:SF1">
    <property type="entry name" value="NUCLEOPORIN NUP60"/>
    <property type="match status" value="1"/>
</dbReference>
<protein>
    <recommendedName>
        <fullName evidence="20">Nuclear pore complex protein Nup153</fullName>
    </recommendedName>
    <alternativeName>
        <fullName evidence="22">153 kDa nucleoporin</fullName>
    </alternativeName>
    <alternativeName>
        <fullName evidence="21">Nucleoporin Nup153</fullName>
    </alternativeName>
</protein>
<feature type="compositionally biased region" description="Polar residues" evidence="25">
    <location>
        <begin position="72"/>
        <end position="83"/>
    </location>
</feature>
<dbReference type="InterPro" id="IPR020606">
    <property type="entry name" value="Ribosomal_uS7_CS"/>
</dbReference>
<evidence type="ECO:0000256" key="10">
    <source>
        <dbReference type="ARBA" id="ARBA00022833"/>
    </source>
</evidence>
<evidence type="ECO:0000256" key="22">
    <source>
        <dbReference type="ARBA" id="ARBA00079437"/>
    </source>
</evidence>
<evidence type="ECO:0000256" key="3">
    <source>
        <dbReference type="ARBA" id="ARBA00004567"/>
    </source>
</evidence>
<feature type="region of interest" description="Disordered" evidence="25">
    <location>
        <begin position="263"/>
        <end position="552"/>
    </location>
</feature>
<dbReference type="Gene3D" id="1.10.455.10">
    <property type="entry name" value="Ribosomal protein S7 domain"/>
    <property type="match status" value="1"/>
</dbReference>
<dbReference type="PROSITE" id="PS01358">
    <property type="entry name" value="ZF_RANBP2_1"/>
    <property type="match status" value="1"/>
</dbReference>
<dbReference type="InterPro" id="IPR034432">
    <property type="entry name" value="Nup60"/>
</dbReference>
<keyword evidence="14" id="KW-0238">DNA-binding</keyword>
<feature type="compositionally biased region" description="Low complexity" evidence="25">
    <location>
        <begin position="307"/>
        <end position="318"/>
    </location>
</feature>
<dbReference type="OMA" id="CDAKKPG"/>
<dbReference type="FunFam" id="4.10.1060.10:FF:000001">
    <property type="entry name" value="Nuclear pore complex protein Nup153"/>
    <property type="match status" value="1"/>
</dbReference>
<evidence type="ECO:0000256" key="7">
    <source>
        <dbReference type="ARBA" id="ARBA00022737"/>
    </source>
</evidence>
<evidence type="ECO:0000256" key="17">
    <source>
        <dbReference type="ARBA" id="ARBA00023242"/>
    </source>
</evidence>
<dbReference type="GO" id="GO:0003723">
    <property type="term" value="F:RNA binding"/>
    <property type="evidence" value="ECO:0007669"/>
    <property type="project" value="InterPro"/>
</dbReference>
<feature type="compositionally biased region" description="Basic and acidic residues" evidence="25">
    <location>
        <begin position="441"/>
        <end position="480"/>
    </location>
</feature>
<evidence type="ECO:0000256" key="15">
    <source>
        <dbReference type="ARBA" id="ARBA00023132"/>
    </source>
</evidence>
<dbReference type="GO" id="GO:0008270">
    <property type="term" value="F:zinc ion binding"/>
    <property type="evidence" value="ECO:0007669"/>
    <property type="project" value="UniProtKB-KW"/>
</dbReference>
<comment type="similarity">
    <text evidence="4 24">Belongs to the universal ribosomal protein uS7 family.</text>
</comment>
<keyword evidence="8 23" id="KW-0863">Zinc-finger</keyword>
<dbReference type="Proteomes" id="UP000033140">
    <property type="component" value="Unassembled WGS sequence"/>
</dbReference>
<dbReference type="PROSITE" id="PS00052">
    <property type="entry name" value="RIBOSOMAL_S7"/>
    <property type="match status" value="1"/>
</dbReference>
<keyword evidence="15" id="KW-0906">Nuclear pore complex</keyword>
<evidence type="ECO:0000256" key="5">
    <source>
        <dbReference type="ARBA" id="ARBA00022448"/>
    </source>
</evidence>
<dbReference type="GO" id="GO:0006412">
    <property type="term" value="P:translation"/>
    <property type="evidence" value="ECO:0007669"/>
    <property type="project" value="InterPro"/>
</dbReference>
<dbReference type="SUPFAM" id="SSF90209">
    <property type="entry name" value="Ran binding protein zinc finger-like"/>
    <property type="match status" value="2"/>
</dbReference>
<reference evidence="27 28" key="2">
    <citation type="journal article" date="2014" name="J. Gen. Appl. Microbiol.">
        <title>The early diverging ascomycetous budding yeast Saitoella complicata has three histone deacetylases belonging to the Clr6, Hos2, and Rpd3 lineages.</title>
        <authorList>
            <person name="Nishida H."/>
            <person name="Matsumoto T."/>
            <person name="Kondo S."/>
            <person name="Hamamoto M."/>
            <person name="Yoshikawa H."/>
        </authorList>
    </citation>
    <scope>NUCLEOTIDE SEQUENCE [LARGE SCALE GENOMIC DNA]</scope>
    <source>
        <strain evidence="27 28">NRRL Y-17804</strain>
    </source>
</reference>
<feature type="region of interest" description="Disordered" evidence="25">
    <location>
        <begin position="45"/>
        <end position="195"/>
    </location>
</feature>
<proteinExistence type="inferred from homology"/>
<evidence type="ECO:0000256" key="25">
    <source>
        <dbReference type="SAM" id="MobiDB-lite"/>
    </source>
</evidence>
<evidence type="ECO:0000256" key="2">
    <source>
        <dbReference type="ARBA" id="ARBA00004126"/>
    </source>
</evidence>
<keyword evidence="16" id="KW-0472">Membrane</keyword>
<dbReference type="CDD" id="cd14868">
    <property type="entry name" value="uS7_Mitochondria_Fungi"/>
    <property type="match status" value="1"/>
</dbReference>
<keyword evidence="17" id="KW-0539">Nucleus</keyword>
<dbReference type="GO" id="GO:0044615">
    <property type="term" value="C:nuclear pore nuclear basket"/>
    <property type="evidence" value="ECO:0007669"/>
    <property type="project" value="InterPro"/>
</dbReference>
<gene>
    <name evidence="27" type="ORF">G7K_4717-t1</name>
</gene>
<keyword evidence="18 24" id="KW-0687">Ribonucleoprotein</keyword>
<dbReference type="GO" id="GO:0031965">
    <property type="term" value="C:nuclear membrane"/>
    <property type="evidence" value="ECO:0007669"/>
    <property type="project" value="UniProtKB-SubCell"/>
</dbReference>
<evidence type="ECO:0000256" key="14">
    <source>
        <dbReference type="ARBA" id="ARBA00023125"/>
    </source>
</evidence>
<dbReference type="STRING" id="698492.A0A0E9NLB6"/>
<organism evidence="27 28">
    <name type="scientific">Saitoella complicata (strain BCRC 22490 / CBS 7301 / JCM 7358 / NBRC 10748 / NRRL Y-17804)</name>
    <dbReference type="NCBI Taxonomy" id="698492"/>
    <lineage>
        <taxon>Eukaryota</taxon>
        <taxon>Fungi</taxon>
        <taxon>Dikarya</taxon>
        <taxon>Ascomycota</taxon>
        <taxon>Taphrinomycotina</taxon>
        <taxon>Taphrinomycotina incertae sedis</taxon>
        <taxon>Saitoella</taxon>
    </lineage>
</organism>
<dbReference type="GO" id="GO:0017056">
    <property type="term" value="F:structural constituent of nuclear pore"/>
    <property type="evidence" value="ECO:0007669"/>
    <property type="project" value="InterPro"/>
</dbReference>
<dbReference type="Gene3D" id="4.10.1060.10">
    <property type="entry name" value="Zinc finger, RanBP2-type"/>
    <property type="match status" value="1"/>
</dbReference>
<dbReference type="GO" id="GO:0031990">
    <property type="term" value="P:mRNA export from nucleus in response to heat stress"/>
    <property type="evidence" value="ECO:0007669"/>
    <property type="project" value="TreeGrafter"/>
</dbReference>
<dbReference type="GO" id="GO:1990904">
    <property type="term" value="C:ribonucleoprotein complex"/>
    <property type="evidence" value="ECO:0007669"/>
    <property type="project" value="UniProtKB-KW"/>
</dbReference>
<dbReference type="GO" id="GO:0016973">
    <property type="term" value="P:poly(A)+ mRNA export from nucleus"/>
    <property type="evidence" value="ECO:0007669"/>
    <property type="project" value="TreeGrafter"/>
</dbReference>
<keyword evidence="6" id="KW-0479">Metal-binding</keyword>
<dbReference type="InterPro" id="IPR036823">
    <property type="entry name" value="Ribosomal_uS7_dom_sf"/>
</dbReference>
<sequence length="1134" mass="122180">MTGNVYLLDGWAYQSPELMHPLPNNISTPIPVPSYGSAIVMDRLSSSRKAERRRHSSPYARPAETPRRQRRSTSPETPKSSIIQRARSFLSPLFRGTPSKHEDNDEEEDDEGETEGSGSEMEEDQDEEGSGQEEEGDEEEDASANGSANLYPTLPISQSHPRPASSTFTFRPPSEAPSHPSTPSRGSAAAAPSDSPNQILADFFASRGDKPMSAVEIEGVMSLMQKNAVDPVPGFVGTPVRTSSVPPMGSPAYYPLFTPERTFAPSTSGTTASASRVSSVRRPNYYGPTVASPYRGRQPLATTVTGSRSSPSRSPVAAVEKKDKYELTSAIAEPGTPVKEDEGKRGLEEVVAPAAKRRNFGESPEAKPLEKAATPDSVADTTTPPKKPRSQTASALLDILGEAESREPASNDTYVPPTDLSVFLNPYAKEGGATPKKTERKRAEEAAKSHTPKKAERSAIEVIERTAPKPAETEQKKEKSASPAPPNLHSFTPSKTTGTPVGTPSKFEYNKYKPVRSSKLSQGFSVPSPDPVEKVDNNKEEEKTEEVKEKPATPVISFDASAAKPAAAFSFGAPAAVAKKEEEKKEEPAPIAGFSFGAPKTAVPPPAPSFSFGVPAAKPAKEEEAALVTTATSSGFSFKQPTTVSDELNSSVDTSASLFAFKPSSDESAKTSATVSSATISSLVFSKTAEKDVKELAADTDVKGLSSYSFTVLPVADTTSAAAKKALVIPVSELQVYDFTKKAEVIQTQTHQATLSFDWAAAGMKMPQKAVDEWGCDVCLVTNKATADKCISCETPKPAQKTAANTHVSTPSFDWTAAGMKLPQRAADEWECGACMVTNKGDAGRCIALLTTAHVCERKQPAFKGIEQPASTNSTPDDNTYKMFAARRALYTVSARPVLHVAPRIAVATRSYADKQGAPTKSHPDATMPHITEETKAYERIYEKGKPTTDQSPVEDEGVTAQELIEGDAEAEKNAPEVVKENLNKFAVPEPLEKGKYDDIVQLFVGVIMKDGKKARAQNVLQKAFDVLKLKTGGNPLQAFAEAMERAAPLMSIRTSVKGTKKVQVPVPLNERQRHRHGIRWIIKHSESRKHKELHLRIADELLAVLDGTSNVFNDKFEVHRQCLLNRASASVRG</sequence>
<evidence type="ECO:0000256" key="16">
    <source>
        <dbReference type="ARBA" id="ARBA00023136"/>
    </source>
</evidence>
<dbReference type="GO" id="GO:0005840">
    <property type="term" value="C:ribosome"/>
    <property type="evidence" value="ECO:0007669"/>
    <property type="project" value="UniProtKB-KW"/>
</dbReference>
<dbReference type="EMBL" id="BACD03000034">
    <property type="protein sequence ID" value="GAO50593.1"/>
    <property type="molecule type" value="Genomic_DNA"/>
</dbReference>
<feature type="compositionally biased region" description="Low complexity" evidence="25">
    <location>
        <begin position="264"/>
        <end position="283"/>
    </location>
</feature>
<comment type="similarity">
    <text evidence="19">Belongs to the NUP153 family.</text>
</comment>
<evidence type="ECO:0000256" key="8">
    <source>
        <dbReference type="ARBA" id="ARBA00022771"/>
    </source>
</evidence>
<keyword evidence="5" id="KW-0813">Transport</keyword>
<keyword evidence="12 24" id="KW-0689">Ribosomal protein</keyword>
<comment type="caution">
    <text evidence="27">The sequence shown here is derived from an EMBL/GenBank/DDBJ whole genome shotgun (WGS) entry which is preliminary data.</text>
</comment>
<dbReference type="PROSITE" id="PS50199">
    <property type="entry name" value="ZF_RANBP2_2"/>
    <property type="match status" value="1"/>
</dbReference>
<evidence type="ECO:0000256" key="6">
    <source>
        <dbReference type="ARBA" id="ARBA00022723"/>
    </source>
</evidence>
<keyword evidence="13" id="KW-0811">Translocation</keyword>
<keyword evidence="28" id="KW-1185">Reference proteome</keyword>
<feature type="compositionally biased region" description="Polar residues" evidence="25">
    <location>
        <begin position="489"/>
        <end position="502"/>
    </location>
</feature>
<dbReference type="Pfam" id="PF00177">
    <property type="entry name" value="Ribosomal_S7"/>
    <property type="match status" value="1"/>
</dbReference>